<protein>
    <recommendedName>
        <fullName evidence="7">Secreted protein</fullName>
    </recommendedName>
</protein>
<evidence type="ECO:0000313" key="3">
    <source>
        <dbReference type="EMBL" id="GGE59153.1"/>
    </source>
</evidence>
<feature type="compositionally biased region" description="Low complexity" evidence="1">
    <location>
        <begin position="17"/>
        <end position="36"/>
    </location>
</feature>
<feature type="signal peptide" evidence="2">
    <location>
        <begin position="1"/>
        <end position="19"/>
    </location>
</feature>
<dbReference type="RefSeq" id="WP_132531657.1">
    <property type="nucleotide sequence ID" value="NZ_BMJO01000004.1"/>
</dbReference>
<proteinExistence type="predicted"/>
<sequence length="61" mass="6313">MFIPLFIAMLLGFVNPSTTSSTNGATTTINATNATSEDPGDQPPSDDTGGEHGHMPPPKIN</sequence>
<dbReference type="EMBL" id="BMJO01000004">
    <property type="protein sequence ID" value="GGE59153.1"/>
    <property type="molecule type" value="Genomic_DNA"/>
</dbReference>
<evidence type="ECO:0000313" key="6">
    <source>
        <dbReference type="Proteomes" id="UP000622648"/>
    </source>
</evidence>
<feature type="region of interest" description="Disordered" evidence="1">
    <location>
        <begin position="16"/>
        <end position="61"/>
    </location>
</feature>
<reference evidence="6" key="2">
    <citation type="journal article" date="2019" name="Int. J. Syst. Evol. Microbiol.">
        <title>The Global Catalogue of Microorganisms (GCM) 10K type strain sequencing project: providing services to taxonomists for standard genome sequencing and annotation.</title>
        <authorList>
            <consortium name="The Broad Institute Genomics Platform"/>
            <consortium name="The Broad Institute Genome Sequencing Center for Infectious Disease"/>
            <person name="Wu L."/>
            <person name="Ma J."/>
        </authorList>
    </citation>
    <scope>NUCLEOTIDE SEQUENCE [LARGE SCALE GENOMIC DNA]</scope>
    <source>
        <strain evidence="6">CGMCC 1.15644</strain>
    </source>
</reference>
<accession>A0A4R2HF61</accession>
<name>A0A4R2HF61_9SPHI</name>
<reference evidence="3" key="1">
    <citation type="journal article" date="2014" name="Int. J. Syst. Evol. Microbiol.">
        <title>Complete genome of a new Firmicutes species belonging to the dominant human colonic microbiota ('Ruminococcus bicirculans') reveals two chromosomes and a selective capacity to utilize plant glucans.</title>
        <authorList>
            <consortium name="NISC Comparative Sequencing Program"/>
            <person name="Wegmann U."/>
            <person name="Louis P."/>
            <person name="Goesmann A."/>
            <person name="Henrissat B."/>
            <person name="Duncan S.H."/>
            <person name="Flint H.J."/>
        </authorList>
    </citation>
    <scope>NUCLEOTIDE SEQUENCE</scope>
    <source>
        <strain evidence="3">CGMCC 1.15644</strain>
    </source>
</reference>
<dbReference type="AlphaFoldDB" id="A0A4R2HF61"/>
<comment type="caution">
    <text evidence="4">The sequence shown here is derived from an EMBL/GenBank/DDBJ whole genome shotgun (WGS) entry which is preliminary data.</text>
</comment>
<keyword evidence="6" id="KW-1185">Reference proteome</keyword>
<evidence type="ECO:0000256" key="1">
    <source>
        <dbReference type="SAM" id="MobiDB-lite"/>
    </source>
</evidence>
<dbReference type="EMBL" id="SLWO01000003">
    <property type="protein sequence ID" value="TCO27132.1"/>
    <property type="molecule type" value="Genomic_DNA"/>
</dbReference>
<evidence type="ECO:0000313" key="4">
    <source>
        <dbReference type="EMBL" id="TCO27132.1"/>
    </source>
</evidence>
<dbReference type="Proteomes" id="UP000622648">
    <property type="component" value="Unassembled WGS sequence"/>
</dbReference>
<evidence type="ECO:0000256" key="2">
    <source>
        <dbReference type="SAM" id="SignalP"/>
    </source>
</evidence>
<evidence type="ECO:0000313" key="5">
    <source>
        <dbReference type="Proteomes" id="UP000295684"/>
    </source>
</evidence>
<gene>
    <name evidence="4" type="ORF">EV200_103466</name>
    <name evidence="3" type="ORF">GCM10011413_27010</name>
</gene>
<feature type="chain" id="PRO_5020354738" description="Secreted protein" evidence="2">
    <location>
        <begin position="20"/>
        <end position="61"/>
    </location>
</feature>
<evidence type="ECO:0008006" key="7">
    <source>
        <dbReference type="Google" id="ProtNLM"/>
    </source>
</evidence>
<reference evidence="4 5" key="3">
    <citation type="submission" date="2019-03" db="EMBL/GenBank/DDBJ databases">
        <title>Genomic Encyclopedia of Type Strains, Phase IV (KMG-IV): sequencing the most valuable type-strain genomes for metagenomic binning, comparative biology and taxonomic classification.</title>
        <authorList>
            <person name="Goeker M."/>
        </authorList>
    </citation>
    <scope>NUCLEOTIDE SEQUENCE [LARGE SCALE GENOMIC DNA]</scope>
    <source>
        <strain evidence="4 5">DSM 103236</strain>
    </source>
</reference>
<reference evidence="3" key="4">
    <citation type="submission" date="2024-05" db="EMBL/GenBank/DDBJ databases">
        <authorList>
            <person name="Sun Q."/>
            <person name="Zhou Y."/>
        </authorList>
    </citation>
    <scope>NUCLEOTIDE SEQUENCE</scope>
    <source>
        <strain evidence="3">CGMCC 1.15644</strain>
    </source>
</reference>
<keyword evidence="2" id="KW-0732">Signal</keyword>
<dbReference type="Proteomes" id="UP000295684">
    <property type="component" value="Unassembled WGS sequence"/>
</dbReference>
<organism evidence="4 5">
    <name type="scientific">Pedobacter psychrotolerans</name>
    <dbReference type="NCBI Taxonomy" id="1843235"/>
    <lineage>
        <taxon>Bacteria</taxon>
        <taxon>Pseudomonadati</taxon>
        <taxon>Bacteroidota</taxon>
        <taxon>Sphingobacteriia</taxon>
        <taxon>Sphingobacteriales</taxon>
        <taxon>Sphingobacteriaceae</taxon>
        <taxon>Pedobacter</taxon>
    </lineage>
</organism>